<name>A0A975SY83_9ACTN</name>
<sequence>MTPQVWVDPISRPDLVDGASGVVLEADCFELHGRVLRFSWEHVMFEPQ</sequence>
<dbReference type="EMBL" id="CP077062">
    <property type="protein sequence ID" value="QWZ08132.1"/>
    <property type="molecule type" value="Genomic_DNA"/>
</dbReference>
<keyword evidence="2" id="KW-1185">Reference proteome</keyword>
<protein>
    <submittedName>
        <fullName evidence="1">Uncharacterized protein</fullName>
    </submittedName>
</protein>
<dbReference type="KEGG" id="nps:KRR39_22800"/>
<dbReference type="RefSeq" id="WP_216939641.1">
    <property type="nucleotide sequence ID" value="NZ_CP077062.1"/>
</dbReference>
<evidence type="ECO:0000313" key="1">
    <source>
        <dbReference type="EMBL" id="QWZ08132.1"/>
    </source>
</evidence>
<organism evidence="1 2">
    <name type="scientific">Nocardioides panacis</name>
    <dbReference type="NCBI Taxonomy" id="2849501"/>
    <lineage>
        <taxon>Bacteria</taxon>
        <taxon>Bacillati</taxon>
        <taxon>Actinomycetota</taxon>
        <taxon>Actinomycetes</taxon>
        <taxon>Propionibacteriales</taxon>
        <taxon>Nocardioidaceae</taxon>
        <taxon>Nocardioides</taxon>
    </lineage>
</organism>
<dbReference type="AlphaFoldDB" id="A0A975SY83"/>
<accession>A0A975SY83</accession>
<proteinExistence type="predicted"/>
<dbReference type="Proteomes" id="UP000683575">
    <property type="component" value="Chromosome"/>
</dbReference>
<gene>
    <name evidence="1" type="ORF">KRR39_22800</name>
</gene>
<evidence type="ECO:0000313" key="2">
    <source>
        <dbReference type="Proteomes" id="UP000683575"/>
    </source>
</evidence>
<reference evidence="1" key="1">
    <citation type="submission" date="2021-06" db="EMBL/GenBank/DDBJ databases">
        <title>Complete genome sequence of Nocardioides sp. G188.</title>
        <authorList>
            <person name="Im W.-T."/>
        </authorList>
    </citation>
    <scope>NUCLEOTIDE SEQUENCE</scope>
    <source>
        <strain evidence="1">G188</strain>
    </source>
</reference>